<keyword evidence="4" id="KW-1185">Reference proteome</keyword>
<feature type="transmembrane region" description="Helical" evidence="1">
    <location>
        <begin position="65"/>
        <end position="87"/>
    </location>
</feature>
<keyword evidence="3" id="KW-0378">Hydrolase</keyword>
<feature type="domain" description="CAAX prenyl protease 2/Lysostaphin resistance protein A-like" evidence="2">
    <location>
        <begin position="109"/>
        <end position="205"/>
    </location>
</feature>
<keyword evidence="3" id="KW-0645">Protease</keyword>
<feature type="transmembrane region" description="Helical" evidence="1">
    <location>
        <begin position="12"/>
        <end position="28"/>
    </location>
</feature>
<keyword evidence="3" id="KW-0482">Metalloprotease</keyword>
<proteinExistence type="predicted"/>
<feature type="transmembrane region" description="Helical" evidence="1">
    <location>
        <begin position="194"/>
        <end position="212"/>
    </location>
</feature>
<keyword evidence="1" id="KW-1133">Transmembrane helix</keyword>
<sequence>MKNKVHAYLRKPTIVISIILISSVLSYLTGGLGYIFGIAVALITFWASNYNWIEFGIGKLKWRKTFVRAVLYAMLIFIVMDLVIQPFVELHWGSIDLSQLDSIRSNFGNYLMFVVFMWIVAAFGEEFLYRGFFMKRFAEILGGTNRDWLISAFAISTLFGMAHLYQGISGMITTGLIGLILSIIFYKNRDNLTLNILIHGIYNMIGITLIYLDRERMFIDWVLQYL</sequence>
<evidence type="ECO:0000256" key="1">
    <source>
        <dbReference type="SAM" id="Phobius"/>
    </source>
</evidence>
<evidence type="ECO:0000313" key="3">
    <source>
        <dbReference type="EMBL" id="NGP89929.1"/>
    </source>
</evidence>
<dbReference type="GO" id="GO:0080120">
    <property type="term" value="P:CAAX-box protein maturation"/>
    <property type="evidence" value="ECO:0007669"/>
    <property type="project" value="UniProtKB-ARBA"/>
</dbReference>
<organism evidence="3 4">
    <name type="scientific">Fodinibius halophilus</name>
    <dbReference type="NCBI Taxonomy" id="1736908"/>
    <lineage>
        <taxon>Bacteria</taxon>
        <taxon>Pseudomonadati</taxon>
        <taxon>Balneolota</taxon>
        <taxon>Balneolia</taxon>
        <taxon>Balneolales</taxon>
        <taxon>Balneolaceae</taxon>
        <taxon>Fodinibius</taxon>
    </lineage>
</organism>
<evidence type="ECO:0000259" key="2">
    <source>
        <dbReference type="Pfam" id="PF02517"/>
    </source>
</evidence>
<dbReference type="GO" id="GO:0008237">
    <property type="term" value="F:metallopeptidase activity"/>
    <property type="evidence" value="ECO:0007669"/>
    <property type="project" value="UniProtKB-KW"/>
</dbReference>
<dbReference type="InterPro" id="IPR052710">
    <property type="entry name" value="CAAX_protease"/>
</dbReference>
<dbReference type="EMBL" id="JAALLS010000027">
    <property type="protein sequence ID" value="NGP89929.1"/>
    <property type="molecule type" value="Genomic_DNA"/>
</dbReference>
<feature type="transmembrane region" description="Helical" evidence="1">
    <location>
        <begin position="34"/>
        <end position="53"/>
    </location>
</feature>
<dbReference type="PANTHER" id="PTHR36435">
    <property type="entry name" value="SLR1288 PROTEIN"/>
    <property type="match status" value="1"/>
</dbReference>
<accession>A0A6M1T739</accession>
<gene>
    <name evidence="3" type="ORF">G3569_16335</name>
</gene>
<reference evidence="3 4" key="1">
    <citation type="submission" date="2020-02" db="EMBL/GenBank/DDBJ databases">
        <title>Aliifodinibius halophilus 2W32, complete genome.</title>
        <authorList>
            <person name="Li Y."/>
            <person name="Wu S."/>
        </authorList>
    </citation>
    <scope>NUCLEOTIDE SEQUENCE [LARGE SCALE GENOMIC DNA]</scope>
    <source>
        <strain evidence="3 4">2W32</strain>
    </source>
</reference>
<dbReference type="PANTHER" id="PTHR36435:SF1">
    <property type="entry name" value="CAAX AMINO TERMINAL PROTEASE FAMILY PROTEIN"/>
    <property type="match status" value="1"/>
</dbReference>
<dbReference type="Proteomes" id="UP000479132">
    <property type="component" value="Unassembled WGS sequence"/>
</dbReference>
<evidence type="ECO:0000313" key="4">
    <source>
        <dbReference type="Proteomes" id="UP000479132"/>
    </source>
</evidence>
<comment type="caution">
    <text evidence="3">The sequence shown here is derived from an EMBL/GenBank/DDBJ whole genome shotgun (WGS) entry which is preliminary data.</text>
</comment>
<dbReference type="Pfam" id="PF02517">
    <property type="entry name" value="Rce1-like"/>
    <property type="match status" value="1"/>
</dbReference>
<name>A0A6M1T739_9BACT</name>
<keyword evidence="1" id="KW-0812">Transmembrane</keyword>
<dbReference type="AlphaFoldDB" id="A0A6M1T739"/>
<dbReference type="RefSeq" id="WP_165271154.1">
    <property type="nucleotide sequence ID" value="NZ_JAALLS010000027.1"/>
</dbReference>
<protein>
    <submittedName>
        <fullName evidence="3">CPBP family intramembrane metalloprotease</fullName>
    </submittedName>
</protein>
<feature type="transmembrane region" description="Helical" evidence="1">
    <location>
        <begin position="148"/>
        <end position="165"/>
    </location>
</feature>
<keyword evidence="1" id="KW-0472">Membrane</keyword>
<dbReference type="InterPro" id="IPR003675">
    <property type="entry name" value="Rce1/LyrA-like_dom"/>
</dbReference>
<dbReference type="GO" id="GO:0004175">
    <property type="term" value="F:endopeptidase activity"/>
    <property type="evidence" value="ECO:0007669"/>
    <property type="project" value="UniProtKB-ARBA"/>
</dbReference>
<dbReference type="GO" id="GO:0006508">
    <property type="term" value="P:proteolysis"/>
    <property type="evidence" value="ECO:0007669"/>
    <property type="project" value="UniProtKB-KW"/>
</dbReference>
<feature type="transmembrane region" description="Helical" evidence="1">
    <location>
        <begin position="107"/>
        <end position="128"/>
    </location>
</feature>
<feature type="transmembrane region" description="Helical" evidence="1">
    <location>
        <begin position="171"/>
        <end position="187"/>
    </location>
</feature>